<protein>
    <submittedName>
        <fullName evidence="2">3',5'-cyclic AMP phosphodiesterase CpdA</fullName>
    </submittedName>
</protein>
<organism evidence="2 3">
    <name type="scientific">Sphaerisporangium rubeum</name>
    <dbReference type="NCBI Taxonomy" id="321317"/>
    <lineage>
        <taxon>Bacteria</taxon>
        <taxon>Bacillati</taxon>
        <taxon>Actinomycetota</taxon>
        <taxon>Actinomycetes</taxon>
        <taxon>Streptosporangiales</taxon>
        <taxon>Streptosporangiaceae</taxon>
        <taxon>Sphaerisporangium</taxon>
    </lineage>
</organism>
<dbReference type="InterPro" id="IPR052963">
    <property type="entry name" value="Pantetheine_PDE"/>
</dbReference>
<dbReference type="Pfam" id="PF00149">
    <property type="entry name" value="Metallophos"/>
    <property type="match status" value="1"/>
</dbReference>
<evidence type="ECO:0000313" key="2">
    <source>
        <dbReference type="EMBL" id="MBB6475752.1"/>
    </source>
</evidence>
<dbReference type="EMBL" id="JACHIU010000001">
    <property type="protein sequence ID" value="MBB6475752.1"/>
    <property type="molecule type" value="Genomic_DNA"/>
</dbReference>
<evidence type="ECO:0000313" key="3">
    <source>
        <dbReference type="Proteomes" id="UP000555564"/>
    </source>
</evidence>
<dbReference type="GO" id="GO:0016787">
    <property type="term" value="F:hydrolase activity"/>
    <property type="evidence" value="ECO:0007669"/>
    <property type="project" value="InterPro"/>
</dbReference>
<comment type="caution">
    <text evidence="2">The sequence shown here is derived from an EMBL/GenBank/DDBJ whole genome shotgun (WGS) entry which is preliminary data.</text>
</comment>
<gene>
    <name evidence="2" type="ORF">BJ992_005183</name>
</gene>
<accession>A0A7X0IL81</accession>
<dbReference type="InterPro" id="IPR029052">
    <property type="entry name" value="Metallo-depent_PP-like"/>
</dbReference>
<name>A0A7X0IL81_9ACTN</name>
<dbReference type="SUPFAM" id="SSF56300">
    <property type="entry name" value="Metallo-dependent phosphatases"/>
    <property type="match status" value="1"/>
</dbReference>
<sequence length="287" mass="32738">MTIGGRASGRLMAISDLHVAYPENREIVQGLRPESEDDWLIVAGDVGEFFADIEWALRLLAERFAKVIWSPGNHELWTVRDDPVRARGVERYRMLVDMCRSIGVVTPEDPYVVYDGPGGPVTVAPLFTLYDYTFRPPDLSKEEAMAWAQETGIVCTDEFVLHPDPHPTRDAWCRARLRETEIRLDSRDPDLPTVLINHWPLTRHPTEVLRYPQFAQWCGSVETADWHVRYNAAAVVYGHLHIPRTTWHDGVRFEEVSLGYPRERRMYGFDGAKALRCVLPAADGGRA</sequence>
<proteinExistence type="predicted"/>
<dbReference type="CDD" id="cd00838">
    <property type="entry name" value="MPP_superfamily"/>
    <property type="match status" value="1"/>
</dbReference>
<evidence type="ECO:0000259" key="1">
    <source>
        <dbReference type="Pfam" id="PF00149"/>
    </source>
</evidence>
<dbReference type="InterPro" id="IPR004843">
    <property type="entry name" value="Calcineurin-like_PHP"/>
</dbReference>
<dbReference type="AlphaFoldDB" id="A0A7X0IL81"/>
<dbReference type="PANTHER" id="PTHR36492">
    <property type="match status" value="1"/>
</dbReference>
<feature type="domain" description="Calcineurin-like phosphoesterase" evidence="1">
    <location>
        <begin position="10"/>
        <end position="243"/>
    </location>
</feature>
<reference evidence="2 3" key="1">
    <citation type="submission" date="2020-08" db="EMBL/GenBank/DDBJ databases">
        <title>Sequencing the genomes of 1000 actinobacteria strains.</title>
        <authorList>
            <person name="Klenk H.-P."/>
        </authorList>
    </citation>
    <scope>NUCLEOTIDE SEQUENCE [LARGE SCALE GENOMIC DNA]</scope>
    <source>
        <strain evidence="2 3">DSM 44936</strain>
    </source>
</reference>
<dbReference type="Gene3D" id="3.60.21.10">
    <property type="match status" value="1"/>
</dbReference>
<keyword evidence="3" id="KW-1185">Reference proteome</keyword>
<dbReference type="Proteomes" id="UP000555564">
    <property type="component" value="Unassembled WGS sequence"/>
</dbReference>
<dbReference type="PANTHER" id="PTHR36492:SF2">
    <property type="entry name" value="[ACYL-CARRIER-PROTEIN] PHOSPHODIESTERASE PPTH"/>
    <property type="match status" value="1"/>
</dbReference>